<evidence type="ECO:0000256" key="1">
    <source>
        <dbReference type="SAM" id="Coils"/>
    </source>
</evidence>
<dbReference type="Proteomes" id="UP000178985">
    <property type="component" value="Unassembled WGS sequence"/>
</dbReference>
<name>A0A1F6V3C6_9BACT</name>
<reference evidence="2 3" key="1">
    <citation type="journal article" date="2016" name="Nat. Commun.">
        <title>Thousands of microbial genomes shed light on interconnected biogeochemical processes in an aquifer system.</title>
        <authorList>
            <person name="Anantharaman K."/>
            <person name="Brown C.T."/>
            <person name="Hug L.A."/>
            <person name="Sharon I."/>
            <person name="Castelle C.J."/>
            <person name="Probst A.J."/>
            <person name="Thomas B.C."/>
            <person name="Singh A."/>
            <person name="Wilkins M.J."/>
            <person name="Karaoz U."/>
            <person name="Brodie E.L."/>
            <person name="Williams K.H."/>
            <person name="Hubbard S.S."/>
            <person name="Banfield J.F."/>
        </authorList>
    </citation>
    <scope>NUCLEOTIDE SEQUENCE [LARGE SCALE GENOMIC DNA]</scope>
</reference>
<organism evidence="2 3">
    <name type="scientific">Candidatus Nomurabacteria bacterium RIFCSPHIGHO2_01_FULL_40_20</name>
    <dbReference type="NCBI Taxonomy" id="1801738"/>
    <lineage>
        <taxon>Bacteria</taxon>
        <taxon>Candidatus Nomuraibacteriota</taxon>
    </lineage>
</organism>
<feature type="coiled-coil region" evidence="1">
    <location>
        <begin position="32"/>
        <end position="81"/>
    </location>
</feature>
<keyword evidence="1" id="KW-0175">Coiled coil</keyword>
<protein>
    <submittedName>
        <fullName evidence="2">Uncharacterized protein</fullName>
    </submittedName>
</protein>
<accession>A0A1F6V3C6</accession>
<evidence type="ECO:0000313" key="3">
    <source>
        <dbReference type="Proteomes" id="UP000178985"/>
    </source>
</evidence>
<feature type="coiled-coil region" evidence="1">
    <location>
        <begin position="146"/>
        <end position="254"/>
    </location>
</feature>
<gene>
    <name evidence="2" type="ORF">A2733_02675</name>
</gene>
<dbReference type="AlphaFoldDB" id="A0A1F6V3C6"/>
<sequence>MWITGKLPKYMLYINGNYKTLNTKPMPNEDSLERAKKLVEERKAKRLSLEEIAKEEKEDKVKQLHAQYSQLTQQLGQIRMELRGIPREIDIASGKISNLKHGQSGSVEILKNEPDTGYLFKKDTGKDKKDTKKLHQERQEVFDVVFQESQKEKRVLKKEKREVEIKGVELEKKEKEILEKIKQILASEMGGELNNLILKNNENLENENRNSSERKEITGLYWESVAIKKLNAYVGSVKEKIEELESQLRIASTELLTNLSEVFKNKLNSPEYKELAEKEVFEIETIEKMLPKKYEDLRVSVYSYDSDSLSLPKIDEILEEVSKLRRKFSEEEHKVGREAWEKQGKWFSGVSKLEKIIKKANDRRKIMDSLHQEISKVQREFSYKKLDNSIFKNSRSNSNTLGNQLTSLLSSIRYDVGFSGSELGRVEPQIPQFKKEFLLTDLSNLKDGIELTTEQKIAIEKYEEFEKKLQQSRYEAEVLRQIKGNR</sequence>
<dbReference type="EMBL" id="MFTO01000006">
    <property type="protein sequence ID" value="OGI64128.1"/>
    <property type="molecule type" value="Genomic_DNA"/>
</dbReference>
<proteinExistence type="predicted"/>
<comment type="caution">
    <text evidence="2">The sequence shown here is derived from an EMBL/GenBank/DDBJ whole genome shotgun (WGS) entry which is preliminary data.</text>
</comment>
<evidence type="ECO:0000313" key="2">
    <source>
        <dbReference type="EMBL" id="OGI64128.1"/>
    </source>
</evidence>